<gene>
    <name evidence="5" type="ORF">MNBD_NITROSPINAE04-693</name>
</gene>
<dbReference type="InterPro" id="IPR001647">
    <property type="entry name" value="HTH_TetR"/>
</dbReference>
<keyword evidence="3" id="KW-0804">Transcription</keyword>
<dbReference type="Pfam" id="PF00440">
    <property type="entry name" value="TetR_N"/>
    <property type="match status" value="1"/>
</dbReference>
<dbReference type="AlphaFoldDB" id="A0A3B1D2B2"/>
<proteinExistence type="predicted"/>
<dbReference type="EMBL" id="UOGA01000232">
    <property type="protein sequence ID" value="VAX22857.1"/>
    <property type="molecule type" value="Genomic_DNA"/>
</dbReference>
<feature type="domain" description="HTH tetR-type" evidence="4">
    <location>
        <begin position="6"/>
        <end position="66"/>
    </location>
</feature>
<protein>
    <recommendedName>
        <fullName evidence="4">HTH tetR-type domain-containing protein</fullName>
    </recommendedName>
</protein>
<dbReference type="PRINTS" id="PR00455">
    <property type="entry name" value="HTHTETR"/>
</dbReference>
<name>A0A3B1D2B2_9ZZZZ</name>
<evidence type="ECO:0000256" key="2">
    <source>
        <dbReference type="ARBA" id="ARBA00023125"/>
    </source>
</evidence>
<dbReference type="Gene3D" id="1.10.357.10">
    <property type="entry name" value="Tetracycline Repressor, domain 2"/>
    <property type="match status" value="1"/>
</dbReference>
<dbReference type="GO" id="GO:0003677">
    <property type="term" value="F:DNA binding"/>
    <property type="evidence" value="ECO:0007669"/>
    <property type="project" value="UniProtKB-KW"/>
</dbReference>
<dbReference type="PROSITE" id="PS50977">
    <property type="entry name" value="HTH_TETR_2"/>
    <property type="match status" value="1"/>
</dbReference>
<sequence>MVAKTVDKRDCLIRSATALIHRQGFGRTTLADISKESGVPLGNVYYYFKTKGKIAEAVINHRIEQFMRQFVLWEKIPDPRERLIAFTQFIIDHKKMMASHGCPVGSLCQELDKENAGLSKKSGLILKNQFVWIAKQVESLGRKSGSFGLAAHFLSSLQGMALLANALNDPEIIEREGETLKQWVYQL</sequence>
<dbReference type="SUPFAM" id="SSF46689">
    <property type="entry name" value="Homeodomain-like"/>
    <property type="match status" value="1"/>
</dbReference>
<evidence type="ECO:0000256" key="3">
    <source>
        <dbReference type="ARBA" id="ARBA00023163"/>
    </source>
</evidence>
<dbReference type="PANTHER" id="PTHR47506:SF1">
    <property type="entry name" value="HTH-TYPE TRANSCRIPTIONAL REGULATOR YJDC"/>
    <property type="match status" value="1"/>
</dbReference>
<dbReference type="InterPro" id="IPR036271">
    <property type="entry name" value="Tet_transcr_reg_TetR-rel_C_sf"/>
</dbReference>
<dbReference type="PANTHER" id="PTHR47506">
    <property type="entry name" value="TRANSCRIPTIONAL REGULATORY PROTEIN"/>
    <property type="match status" value="1"/>
</dbReference>
<keyword evidence="2" id="KW-0238">DNA-binding</keyword>
<evidence type="ECO:0000256" key="1">
    <source>
        <dbReference type="ARBA" id="ARBA00023015"/>
    </source>
</evidence>
<dbReference type="SUPFAM" id="SSF48498">
    <property type="entry name" value="Tetracyclin repressor-like, C-terminal domain"/>
    <property type="match status" value="1"/>
</dbReference>
<evidence type="ECO:0000313" key="5">
    <source>
        <dbReference type="EMBL" id="VAX22857.1"/>
    </source>
</evidence>
<accession>A0A3B1D2B2</accession>
<keyword evidence="1" id="KW-0805">Transcription regulation</keyword>
<organism evidence="5">
    <name type="scientific">hydrothermal vent metagenome</name>
    <dbReference type="NCBI Taxonomy" id="652676"/>
    <lineage>
        <taxon>unclassified sequences</taxon>
        <taxon>metagenomes</taxon>
        <taxon>ecological metagenomes</taxon>
    </lineage>
</organism>
<evidence type="ECO:0000259" key="4">
    <source>
        <dbReference type="PROSITE" id="PS50977"/>
    </source>
</evidence>
<dbReference type="InterPro" id="IPR009057">
    <property type="entry name" value="Homeodomain-like_sf"/>
</dbReference>
<reference evidence="5" key="1">
    <citation type="submission" date="2018-06" db="EMBL/GenBank/DDBJ databases">
        <authorList>
            <person name="Zhirakovskaya E."/>
        </authorList>
    </citation>
    <scope>NUCLEOTIDE SEQUENCE</scope>
</reference>